<gene>
    <name evidence="3" type="ORF">OFY01_20375</name>
</gene>
<feature type="region of interest" description="Disordered" evidence="1">
    <location>
        <begin position="54"/>
        <end position="84"/>
    </location>
</feature>
<reference evidence="3" key="1">
    <citation type="submission" date="2022-10" db="EMBL/GenBank/DDBJ databases">
        <title>Streptomyces beihaiensis sp. nov., a chitin degrading actinobacterium, isolated from shrimp pond soil.</title>
        <authorList>
            <person name="Xie J."/>
            <person name="Shen N."/>
        </authorList>
    </citation>
    <scope>NUCLEOTIDE SEQUENCE</scope>
    <source>
        <strain evidence="3">GXMU-J5</strain>
    </source>
</reference>
<dbReference type="Proteomes" id="UP001163064">
    <property type="component" value="Unassembled WGS sequence"/>
</dbReference>
<evidence type="ECO:0000313" key="4">
    <source>
        <dbReference type="Proteomes" id="UP001163064"/>
    </source>
</evidence>
<evidence type="ECO:0000259" key="2">
    <source>
        <dbReference type="Pfam" id="PF05036"/>
    </source>
</evidence>
<evidence type="ECO:0000313" key="3">
    <source>
        <dbReference type="EMBL" id="MCX3062072.1"/>
    </source>
</evidence>
<name>A0ABT3TYE9_9ACTN</name>
<dbReference type="RefSeq" id="WP_266601948.1">
    <property type="nucleotide sequence ID" value="NZ_JAPHNL010000257.1"/>
</dbReference>
<dbReference type="Pfam" id="PF05036">
    <property type="entry name" value="SPOR"/>
    <property type="match status" value="1"/>
</dbReference>
<sequence length="84" mass="9413">MTDSTTTLPWLVVREDGNGNRYRVGRYATRAEAQRLADSLDDRNAERLYCVERLEQPSGRERNGTVRNGSARNGTARNGTVRGT</sequence>
<feature type="domain" description="SPOR" evidence="2">
    <location>
        <begin position="11"/>
        <end position="41"/>
    </location>
</feature>
<organism evidence="3 4">
    <name type="scientific">Streptomyces beihaiensis</name>
    <dbReference type="NCBI Taxonomy" id="2984495"/>
    <lineage>
        <taxon>Bacteria</taxon>
        <taxon>Bacillati</taxon>
        <taxon>Actinomycetota</taxon>
        <taxon>Actinomycetes</taxon>
        <taxon>Kitasatosporales</taxon>
        <taxon>Streptomycetaceae</taxon>
        <taxon>Streptomyces</taxon>
    </lineage>
</organism>
<feature type="compositionally biased region" description="Polar residues" evidence="1">
    <location>
        <begin position="65"/>
        <end position="84"/>
    </location>
</feature>
<dbReference type="EMBL" id="JAPHNL010000257">
    <property type="protein sequence ID" value="MCX3062072.1"/>
    <property type="molecule type" value="Genomic_DNA"/>
</dbReference>
<comment type="caution">
    <text evidence="3">The sequence shown here is derived from an EMBL/GenBank/DDBJ whole genome shotgun (WGS) entry which is preliminary data.</text>
</comment>
<dbReference type="InterPro" id="IPR007730">
    <property type="entry name" value="SPOR-like_dom"/>
</dbReference>
<evidence type="ECO:0000256" key="1">
    <source>
        <dbReference type="SAM" id="MobiDB-lite"/>
    </source>
</evidence>
<keyword evidence="4" id="KW-1185">Reference proteome</keyword>
<protein>
    <submittedName>
        <fullName evidence="3">SPOR domain-containing protein</fullName>
    </submittedName>
</protein>
<proteinExistence type="predicted"/>
<accession>A0ABT3TYE9</accession>
<feature type="compositionally biased region" description="Basic and acidic residues" evidence="1">
    <location>
        <begin position="54"/>
        <end position="64"/>
    </location>
</feature>